<dbReference type="InterPro" id="IPR013783">
    <property type="entry name" value="Ig-like_fold"/>
</dbReference>
<keyword evidence="3" id="KW-1185">Reference proteome</keyword>
<dbReference type="SUPFAM" id="SSF49354">
    <property type="entry name" value="PapD-like"/>
    <property type="match status" value="1"/>
</dbReference>
<protein>
    <submittedName>
        <fullName evidence="2">Molecular chaperone</fullName>
    </submittedName>
</protein>
<dbReference type="InterPro" id="IPR016147">
    <property type="entry name" value="Pili_assmbl_chaperone_N"/>
</dbReference>
<proteinExistence type="predicted"/>
<dbReference type="PANTHER" id="PTHR30251">
    <property type="entry name" value="PILUS ASSEMBLY CHAPERONE"/>
    <property type="match status" value="1"/>
</dbReference>
<dbReference type="EMBL" id="CP115541">
    <property type="protein sequence ID" value="WNH54708.1"/>
    <property type="molecule type" value="Genomic_DNA"/>
</dbReference>
<evidence type="ECO:0000313" key="3">
    <source>
        <dbReference type="Proteomes" id="UP001302072"/>
    </source>
</evidence>
<dbReference type="Pfam" id="PF00345">
    <property type="entry name" value="PapD_N"/>
    <property type="match status" value="1"/>
</dbReference>
<dbReference type="Gene3D" id="2.60.40.10">
    <property type="entry name" value="Immunoglobulins"/>
    <property type="match status" value="1"/>
</dbReference>
<dbReference type="InterPro" id="IPR050643">
    <property type="entry name" value="Periplasmic_pilus_chap"/>
</dbReference>
<gene>
    <name evidence="2" type="ORF">PDM29_13930</name>
</gene>
<reference evidence="2 3" key="1">
    <citation type="submission" date="2022-12" db="EMBL/GenBank/DDBJ databases">
        <title>Two new species, Stenotrophomonas aracearum and Stenotrophomonas oahuensis, isolated from Anthurium (Araceae family) in Hawaii.</title>
        <authorList>
            <person name="Chunag S.C."/>
            <person name="Dobhal S."/>
            <person name="Alvarez A."/>
            <person name="Arif M."/>
        </authorList>
    </citation>
    <scope>NUCLEOTIDE SEQUENCE [LARGE SCALE GENOMIC DNA]</scope>
    <source>
        <strain evidence="2 3">A5586</strain>
    </source>
</reference>
<evidence type="ECO:0000259" key="1">
    <source>
        <dbReference type="Pfam" id="PF00345"/>
    </source>
</evidence>
<dbReference type="InterPro" id="IPR008962">
    <property type="entry name" value="PapD-like_sf"/>
</dbReference>
<dbReference type="Proteomes" id="UP001302072">
    <property type="component" value="Chromosome"/>
</dbReference>
<name>A0ABY9YVL4_9GAMM</name>
<accession>A0ABY9YVL4</accession>
<sequence>MVGSTHAASLQVAPTSLQLTARQNAEALWISNSGTAPVDVQARVFRWTQRDGRDELEPTTDLVISPPMQALAAGQQQLIRVVRAHPQPPTGQQAYRIIVDEVPPLDPNREGMQFVLRYSLPVFVQPDGNASDKPDLQASLLTQPDGTLTLEVRNLGASYAQLADLGMGTPERPQVFKPGLVGYVLSGQTMRWPLEITAARLNGATLSAKINGASQATPLPATPPAR</sequence>
<dbReference type="PANTHER" id="PTHR30251:SF4">
    <property type="entry name" value="SLR1668 PROTEIN"/>
    <property type="match status" value="1"/>
</dbReference>
<evidence type="ECO:0000313" key="2">
    <source>
        <dbReference type="EMBL" id="WNH54708.1"/>
    </source>
</evidence>
<feature type="domain" description="Pili assembly chaperone N-terminal" evidence="1">
    <location>
        <begin position="10"/>
        <end position="128"/>
    </location>
</feature>
<organism evidence="2 3">
    <name type="scientific">Stenotrophomonas oahuensis</name>
    <dbReference type="NCBI Taxonomy" id="3003271"/>
    <lineage>
        <taxon>Bacteria</taxon>
        <taxon>Pseudomonadati</taxon>
        <taxon>Pseudomonadota</taxon>
        <taxon>Gammaproteobacteria</taxon>
        <taxon>Lysobacterales</taxon>
        <taxon>Lysobacteraceae</taxon>
        <taxon>Stenotrophomonas</taxon>
    </lineage>
</organism>